<name>A0AAV4HM70_9GAST</name>
<evidence type="ECO:0000313" key="4">
    <source>
        <dbReference type="EMBL" id="GFR99237.1"/>
    </source>
</evidence>
<dbReference type="InterPro" id="IPR017853">
    <property type="entry name" value="GH"/>
</dbReference>
<dbReference type="Proteomes" id="UP000762676">
    <property type="component" value="Unassembled WGS sequence"/>
</dbReference>
<keyword evidence="2" id="KW-0326">Glycosidase</keyword>
<evidence type="ECO:0000313" key="5">
    <source>
        <dbReference type="Proteomes" id="UP000762676"/>
    </source>
</evidence>
<evidence type="ECO:0000259" key="3">
    <source>
        <dbReference type="Pfam" id="PF01055"/>
    </source>
</evidence>
<feature type="non-terminal residue" evidence="4">
    <location>
        <position position="1"/>
    </location>
</feature>
<dbReference type="PANTHER" id="PTHR46959:SF2">
    <property type="entry name" value="SULFOQUINOVOSIDASE"/>
    <property type="match status" value="1"/>
</dbReference>
<feature type="domain" description="Glycoside hydrolase family 31 TIM barrel" evidence="3">
    <location>
        <begin position="2"/>
        <end position="80"/>
    </location>
</feature>
<evidence type="ECO:0000256" key="1">
    <source>
        <dbReference type="ARBA" id="ARBA00007806"/>
    </source>
</evidence>
<keyword evidence="5" id="KW-1185">Reference proteome</keyword>
<sequence length="82" mass="8982">TSRYSTLLWNGDQNVDFSLDDGIRSALYGSVGAGLNGITFSHFDIGGYTTAAEFGLVRTKELLLRSAEFAVFTSVFRTHEGR</sequence>
<protein>
    <submittedName>
        <fullName evidence="4">Family 31 glycosyl hydrolase, alpha-glucosidase</fullName>
    </submittedName>
</protein>
<dbReference type="InterPro" id="IPR052990">
    <property type="entry name" value="Sulfoquinovosidase_GH31"/>
</dbReference>
<organism evidence="4 5">
    <name type="scientific">Elysia marginata</name>
    <dbReference type="NCBI Taxonomy" id="1093978"/>
    <lineage>
        <taxon>Eukaryota</taxon>
        <taxon>Metazoa</taxon>
        <taxon>Spiralia</taxon>
        <taxon>Lophotrochozoa</taxon>
        <taxon>Mollusca</taxon>
        <taxon>Gastropoda</taxon>
        <taxon>Heterobranchia</taxon>
        <taxon>Euthyneura</taxon>
        <taxon>Panpulmonata</taxon>
        <taxon>Sacoglossa</taxon>
        <taxon>Placobranchoidea</taxon>
        <taxon>Plakobranchidae</taxon>
        <taxon>Elysia</taxon>
    </lineage>
</organism>
<dbReference type="InterPro" id="IPR000322">
    <property type="entry name" value="Glyco_hydro_31_TIM"/>
</dbReference>
<dbReference type="GO" id="GO:0004553">
    <property type="term" value="F:hydrolase activity, hydrolyzing O-glycosyl compounds"/>
    <property type="evidence" value="ECO:0007669"/>
    <property type="project" value="InterPro"/>
</dbReference>
<evidence type="ECO:0000256" key="2">
    <source>
        <dbReference type="RuleBase" id="RU361185"/>
    </source>
</evidence>
<accession>A0AAV4HM70</accession>
<proteinExistence type="inferred from homology"/>
<dbReference type="AlphaFoldDB" id="A0AAV4HM70"/>
<dbReference type="Pfam" id="PF01055">
    <property type="entry name" value="Glyco_hydro_31_2nd"/>
    <property type="match status" value="1"/>
</dbReference>
<dbReference type="EMBL" id="BMAT01012786">
    <property type="protein sequence ID" value="GFR99237.1"/>
    <property type="molecule type" value="Genomic_DNA"/>
</dbReference>
<dbReference type="SUPFAM" id="SSF51445">
    <property type="entry name" value="(Trans)glycosidases"/>
    <property type="match status" value="1"/>
</dbReference>
<dbReference type="Gene3D" id="3.20.20.80">
    <property type="entry name" value="Glycosidases"/>
    <property type="match status" value="1"/>
</dbReference>
<dbReference type="GO" id="GO:0005975">
    <property type="term" value="P:carbohydrate metabolic process"/>
    <property type="evidence" value="ECO:0007669"/>
    <property type="project" value="InterPro"/>
</dbReference>
<keyword evidence="2 4" id="KW-0378">Hydrolase</keyword>
<dbReference type="PANTHER" id="PTHR46959">
    <property type="entry name" value="SULFOQUINOVOSIDASE"/>
    <property type="match status" value="1"/>
</dbReference>
<comment type="similarity">
    <text evidence="1 2">Belongs to the glycosyl hydrolase 31 family.</text>
</comment>
<gene>
    <name evidence="4" type="ORF">ElyMa_006369800</name>
</gene>
<reference evidence="4 5" key="1">
    <citation type="journal article" date="2021" name="Elife">
        <title>Chloroplast acquisition without the gene transfer in kleptoplastic sea slugs, Plakobranchus ocellatus.</title>
        <authorList>
            <person name="Maeda T."/>
            <person name="Takahashi S."/>
            <person name="Yoshida T."/>
            <person name="Shimamura S."/>
            <person name="Takaki Y."/>
            <person name="Nagai Y."/>
            <person name="Toyoda A."/>
            <person name="Suzuki Y."/>
            <person name="Arimoto A."/>
            <person name="Ishii H."/>
            <person name="Satoh N."/>
            <person name="Nishiyama T."/>
            <person name="Hasebe M."/>
            <person name="Maruyama T."/>
            <person name="Minagawa J."/>
            <person name="Obokata J."/>
            <person name="Shigenobu S."/>
        </authorList>
    </citation>
    <scope>NUCLEOTIDE SEQUENCE [LARGE SCALE GENOMIC DNA]</scope>
</reference>
<comment type="caution">
    <text evidence="4">The sequence shown here is derived from an EMBL/GenBank/DDBJ whole genome shotgun (WGS) entry which is preliminary data.</text>
</comment>